<reference evidence="3 4" key="1">
    <citation type="submission" date="2020-08" db="EMBL/GenBank/DDBJ databases">
        <title>Genomic Encyclopedia of Type Strains, Phase IV (KMG-IV): sequencing the most valuable type-strain genomes for metagenomic binning, comparative biology and taxonomic classification.</title>
        <authorList>
            <person name="Goeker M."/>
        </authorList>
    </citation>
    <scope>NUCLEOTIDE SEQUENCE [LARGE SCALE GENOMIC DNA]</scope>
    <source>
        <strain evidence="3 4">YC6886</strain>
    </source>
</reference>
<accession>A0A840V150</accession>
<name>A0A840V150_9BACT</name>
<keyword evidence="4" id="KW-1185">Reference proteome</keyword>
<feature type="domain" description="FAD dependent oxidoreductase" evidence="2">
    <location>
        <begin position="163"/>
        <end position="300"/>
    </location>
</feature>
<gene>
    <name evidence="3" type="ORF">HNR46_001954</name>
</gene>
<evidence type="ECO:0000313" key="3">
    <source>
        <dbReference type="EMBL" id="MBB5351715.1"/>
    </source>
</evidence>
<dbReference type="Gene3D" id="3.50.50.60">
    <property type="entry name" value="FAD/NAD(P)-binding domain"/>
    <property type="match status" value="1"/>
</dbReference>
<dbReference type="InterPro" id="IPR036188">
    <property type="entry name" value="FAD/NAD-bd_sf"/>
</dbReference>
<dbReference type="SUPFAM" id="SSF51971">
    <property type="entry name" value="Nucleotide-binding domain"/>
    <property type="match status" value="1"/>
</dbReference>
<dbReference type="EMBL" id="JACHFD010000008">
    <property type="protein sequence ID" value="MBB5351715.1"/>
    <property type="molecule type" value="Genomic_DNA"/>
</dbReference>
<dbReference type="Pfam" id="PF01266">
    <property type="entry name" value="DAO"/>
    <property type="match status" value="2"/>
</dbReference>
<keyword evidence="1" id="KW-0560">Oxidoreductase</keyword>
<dbReference type="InterPro" id="IPR006076">
    <property type="entry name" value="FAD-dep_OxRdtase"/>
</dbReference>
<proteinExistence type="predicted"/>
<dbReference type="Gene3D" id="3.30.9.10">
    <property type="entry name" value="D-Amino Acid Oxidase, subunit A, domain 2"/>
    <property type="match status" value="2"/>
</dbReference>
<dbReference type="Proteomes" id="UP000557717">
    <property type="component" value="Unassembled WGS sequence"/>
</dbReference>
<organism evidence="3 4">
    <name type="scientific">Haloferula luteola</name>
    <dbReference type="NCBI Taxonomy" id="595692"/>
    <lineage>
        <taxon>Bacteria</taxon>
        <taxon>Pseudomonadati</taxon>
        <taxon>Verrucomicrobiota</taxon>
        <taxon>Verrucomicrobiia</taxon>
        <taxon>Verrucomicrobiales</taxon>
        <taxon>Verrucomicrobiaceae</taxon>
        <taxon>Haloferula</taxon>
    </lineage>
</organism>
<evidence type="ECO:0000259" key="2">
    <source>
        <dbReference type="Pfam" id="PF01266"/>
    </source>
</evidence>
<evidence type="ECO:0000256" key="1">
    <source>
        <dbReference type="ARBA" id="ARBA00023002"/>
    </source>
</evidence>
<evidence type="ECO:0000313" key="4">
    <source>
        <dbReference type="Proteomes" id="UP000557717"/>
    </source>
</evidence>
<protein>
    <submittedName>
        <fullName evidence="3">Glycine/D-amino acid oxidase-like deaminating enzyme</fullName>
    </submittedName>
</protein>
<dbReference type="GO" id="GO:0016491">
    <property type="term" value="F:oxidoreductase activity"/>
    <property type="evidence" value="ECO:0007669"/>
    <property type="project" value="UniProtKB-KW"/>
</dbReference>
<comment type="caution">
    <text evidence="3">The sequence shown here is derived from an EMBL/GenBank/DDBJ whole genome shotgun (WGS) entry which is preliminary data.</text>
</comment>
<dbReference type="AlphaFoldDB" id="A0A840V150"/>
<dbReference type="PANTHER" id="PTHR13847">
    <property type="entry name" value="SARCOSINE DEHYDROGENASE-RELATED"/>
    <property type="match status" value="1"/>
</dbReference>
<dbReference type="RefSeq" id="WP_184018124.1">
    <property type="nucleotide sequence ID" value="NZ_JACHFD010000008.1"/>
</dbReference>
<dbReference type="SUPFAM" id="SSF54373">
    <property type="entry name" value="FAD-linked reductases, C-terminal domain"/>
    <property type="match status" value="1"/>
</dbReference>
<sequence>MPMTNGVEITGMGLAGCCLAWQMRARGVAVRWTDDHRSGAASRVAAGLVNPVTGKNYEPSWRIAEFLPEAVAFFEKIGEETGERYWFPQPVVRWVSEKEWPKAAAKLELPEVARWVETVEEHVEGWRARVTLKGGGRVDTRAFCEATERVFAEGADAGPASWQVHCGGAFDLLQGRFGEHRCAKGEILTVRIPDRQEKGIRIGGGGWLVPLGDDFFKAGATYEWDQLDGRPTAAGRARVEEILRHLGVRDFEVVAHEAGIRPIVRRSMPLIGRMGDVWVFNGLGSKGSLYAPGVARRLVEALVDGTELDAELDVGKWLERAG</sequence>
<dbReference type="PANTHER" id="PTHR13847:SF289">
    <property type="entry name" value="GLYCINE OXIDASE"/>
    <property type="match status" value="1"/>
</dbReference>
<dbReference type="GO" id="GO:0005737">
    <property type="term" value="C:cytoplasm"/>
    <property type="evidence" value="ECO:0007669"/>
    <property type="project" value="TreeGrafter"/>
</dbReference>
<feature type="domain" description="FAD dependent oxidoreductase" evidence="2">
    <location>
        <begin position="9"/>
        <end position="152"/>
    </location>
</feature>